<accession>A0A0B7IF08</accession>
<protein>
    <recommendedName>
        <fullName evidence="3">SusD-like N-terminal domain-containing protein</fullName>
    </recommendedName>
</protein>
<reference evidence="2" key="1">
    <citation type="submission" date="2015-01" db="EMBL/GenBank/DDBJ databases">
        <authorList>
            <person name="MANFREDI Pablo"/>
        </authorList>
    </citation>
    <scope>NUCLEOTIDE SEQUENCE [LARGE SCALE GENOMIC DNA]</scope>
    <source>
        <strain evidence="2">Cc11</strain>
    </source>
</reference>
<dbReference type="EMBL" id="CDOK01000102">
    <property type="protein sequence ID" value="CEN49229.1"/>
    <property type="molecule type" value="Genomic_DNA"/>
</dbReference>
<dbReference type="PROSITE" id="PS51257">
    <property type="entry name" value="PROKAR_LIPOPROTEIN"/>
    <property type="match status" value="1"/>
</dbReference>
<dbReference type="AlphaFoldDB" id="A0A0B7IF08"/>
<evidence type="ECO:0008006" key="3">
    <source>
        <dbReference type="Google" id="ProtNLM"/>
    </source>
</evidence>
<organism evidence="1 2">
    <name type="scientific">Capnocytophaga canimorsus</name>
    <dbReference type="NCBI Taxonomy" id="28188"/>
    <lineage>
        <taxon>Bacteria</taxon>
        <taxon>Pseudomonadati</taxon>
        <taxon>Bacteroidota</taxon>
        <taxon>Flavobacteriia</taxon>
        <taxon>Flavobacteriales</taxon>
        <taxon>Flavobacteriaceae</taxon>
        <taxon>Capnocytophaga</taxon>
    </lineage>
</organism>
<evidence type="ECO:0000313" key="1">
    <source>
        <dbReference type="EMBL" id="CEN49229.1"/>
    </source>
</evidence>
<evidence type="ECO:0000313" key="2">
    <source>
        <dbReference type="Proteomes" id="UP000039370"/>
    </source>
</evidence>
<proteinExistence type="predicted"/>
<dbReference type="InterPro" id="IPR011990">
    <property type="entry name" value="TPR-like_helical_dom_sf"/>
</dbReference>
<dbReference type="Gene3D" id="1.25.40.390">
    <property type="match status" value="1"/>
</dbReference>
<name>A0A0B7IF08_9FLAO</name>
<dbReference type="Proteomes" id="UP000039370">
    <property type="component" value="Unassembled WGS sequence"/>
</dbReference>
<sequence length="333" mass="37184">MKKIIILVTLVSFFASCSKESLELYNPNEPGTESLATEEGIQKAAYGVYNPMRGSDDYYYYWFVLTNHNIMGDVTTVSAGNFGWRYVNQVASITRPNGVVVTPPVGGTQVKMLEQFNSRDQGNNNPSAHEWVPMYGVIGHTNLMLSVLDDVQFTGTASEIATKKNTYKAWFLWWKAFAYSRIGSIYSKGLITDQYNKLVGNYVSNAEVLAEAKKVFTEAKNILSTINESDDTYKEIMNSLIPSHLKSGNGGFISPGMFVRNINSYLARNILVNKYASELTQAELTEVEMLTNEGIKATDKIFTVRSNADDDLCLVYTTAWSPYRLLAGLGKYI</sequence>
<dbReference type="SUPFAM" id="SSF48452">
    <property type="entry name" value="TPR-like"/>
    <property type="match status" value="1"/>
</dbReference>
<gene>
    <name evidence="1" type="ORF">CCAN11_1900013</name>
</gene>